<evidence type="ECO:0000259" key="7">
    <source>
        <dbReference type="SMART" id="SM00833"/>
    </source>
</evidence>
<dbReference type="GO" id="GO:0016787">
    <property type="term" value="F:hydrolase activity"/>
    <property type="evidence" value="ECO:0007669"/>
    <property type="project" value="UniProtKB-KW"/>
</dbReference>
<dbReference type="SUPFAM" id="SSF90002">
    <property type="entry name" value="Hypothetical protein YjiA, C-terminal domain"/>
    <property type="match status" value="1"/>
</dbReference>
<reference evidence="8" key="1">
    <citation type="journal article" date="2020" name="mSystems">
        <title>Genome- and Community-Level Interaction Insights into Carbon Utilization and Element Cycling Functions of Hydrothermarchaeota in Hydrothermal Sediment.</title>
        <authorList>
            <person name="Zhou Z."/>
            <person name="Liu Y."/>
            <person name="Xu W."/>
            <person name="Pan J."/>
            <person name="Luo Z.H."/>
            <person name="Li M."/>
        </authorList>
    </citation>
    <scope>NUCLEOTIDE SEQUENCE [LARGE SCALE GENOMIC DNA]</scope>
    <source>
        <strain evidence="8">SpSt-413</strain>
    </source>
</reference>
<dbReference type="SMART" id="SM00833">
    <property type="entry name" value="CobW_C"/>
    <property type="match status" value="1"/>
</dbReference>
<name>A0A7C4AGZ6_9BACT</name>
<evidence type="ECO:0000313" key="8">
    <source>
        <dbReference type="EMBL" id="HGG92522.1"/>
    </source>
</evidence>
<evidence type="ECO:0000256" key="4">
    <source>
        <dbReference type="ARBA" id="ARBA00034320"/>
    </source>
</evidence>
<dbReference type="InterPro" id="IPR027417">
    <property type="entry name" value="P-loop_NTPase"/>
</dbReference>
<dbReference type="Pfam" id="PF07683">
    <property type="entry name" value="CobW_C"/>
    <property type="match status" value="1"/>
</dbReference>
<comment type="similarity">
    <text evidence="4">Belongs to the SIMIBI class G3E GTPase family. ZNG1 subfamily.</text>
</comment>
<dbReference type="Gene3D" id="3.40.50.300">
    <property type="entry name" value="P-loop containing nucleotide triphosphate hydrolases"/>
    <property type="match status" value="1"/>
</dbReference>
<dbReference type="GO" id="GO:0000166">
    <property type="term" value="F:nucleotide binding"/>
    <property type="evidence" value="ECO:0007669"/>
    <property type="project" value="UniProtKB-KW"/>
</dbReference>
<dbReference type="GO" id="GO:0005737">
    <property type="term" value="C:cytoplasm"/>
    <property type="evidence" value="ECO:0007669"/>
    <property type="project" value="TreeGrafter"/>
</dbReference>
<dbReference type="AlphaFoldDB" id="A0A7C4AGZ6"/>
<comment type="function">
    <text evidence="5">Zinc chaperone that directly transfers zinc cofactor to target proteins, thereby activating them. Zinc is transferred from the CXCC motif in the GTPase domain to the zinc binding site in target proteins in a process requiring GTP hydrolysis.</text>
</comment>
<evidence type="ECO:0000256" key="5">
    <source>
        <dbReference type="ARBA" id="ARBA00045658"/>
    </source>
</evidence>
<dbReference type="InterPro" id="IPR003495">
    <property type="entry name" value="CobW/HypB/UreG_nucleotide-bd"/>
</dbReference>
<accession>A0A7C4AGZ6</accession>
<dbReference type="EMBL" id="DSRP01000428">
    <property type="protein sequence ID" value="HGG92522.1"/>
    <property type="molecule type" value="Genomic_DNA"/>
</dbReference>
<evidence type="ECO:0000256" key="2">
    <source>
        <dbReference type="ARBA" id="ARBA00022801"/>
    </source>
</evidence>
<sequence length="321" mass="35851">MLPIPVTVLTGYLGAGKTTLLNRILTESHGKRYAVIVNEFGEVGIDNELVAHTDEEIFEMNNGCVCCTVRGDLIRMVSGLIRRKGRLDGILIETTGLADPAPVIQTFFLDQETKERTALDAVVTVVDARHFEAQLVESQEAREQVIFADALILNKVDLMDPEGLARVEASVRELNPRAELIRATRCDVPLDKVLGRSSFDLMRLLDIEPDLLEEGAHEHTHDSVQSVSLVSHAPIDFDKFKAWLGDFLNKKGGSVHRCKGILHIPGERQRLVFHGVHMLVEMGFGQPWKEGETPVSKVVFIGRNLDRLELEIAFRDCRVTQ</sequence>
<proteinExistence type="inferred from homology"/>
<dbReference type="InterPro" id="IPR036627">
    <property type="entry name" value="CobW-likC_sf"/>
</dbReference>
<dbReference type="SUPFAM" id="SSF52540">
    <property type="entry name" value="P-loop containing nucleoside triphosphate hydrolases"/>
    <property type="match status" value="1"/>
</dbReference>
<gene>
    <name evidence="8" type="ORF">ENR59_06160</name>
</gene>
<comment type="caution">
    <text evidence="8">The sequence shown here is derived from an EMBL/GenBank/DDBJ whole genome shotgun (WGS) entry which is preliminary data.</text>
</comment>
<dbReference type="CDD" id="cd03112">
    <property type="entry name" value="CobW-like"/>
    <property type="match status" value="1"/>
</dbReference>
<evidence type="ECO:0000256" key="1">
    <source>
        <dbReference type="ARBA" id="ARBA00022741"/>
    </source>
</evidence>
<dbReference type="PANTHER" id="PTHR13748:SF62">
    <property type="entry name" value="COBW DOMAIN-CONTAINING PROTEIN"/>
    <property type="match status" value="1"/>
</dbReference>
<evidence type="ECO:0000256" key="3">
    <source>
        <dbReference type="ARBA" id="ARBA00023186"/>
    </source>
</evidence>
<dbReference type="PANTHER" id="PTHR13748">
    <property type="entry name" value="COBW-RELATED"/>
    <property type="match status" value="1"/>
</dbReference>
<keyword evidence="1" id="KW-0547">Nucleotide-binding</keyword>
<keyword evidence="3" id="KW-0143">Chaperone</keyword>
<comment type="catalytic activity">
    <reaction evidence="6">
        <text>GTP + H2O = GDP + phosphate + H(+)</text>
        <dbReference type="Rhea" id="RHEA:19669"/>
        <dbReference type="ChEBI" id="CHEBI:15377"/>
        <dbReference type="ChEBI" id="CHEBI:15378"/>
        <dbReference type="ChEBI" id="CHEBI:37565"/>
        <dbReference type="ChEBI" id="CHEBI:43474"/>
        <dbReference type="ChEBI" id="CHEBI:58189"/>
    </reaction>
    <physiologicalReaction direction="left-to-right" evidence="6">
        <dbReference type="Rhea" id="RHEA:19670"/>
    </physiologicalReaction>
</comment>
<keyword evidence="2" id="KW-0378">Hydrolase</keyword>
<dbReference type="InterPro" id="IPR011629">
    <property type="entry name" value="CobW-like_C"/>
</dbReference>
<evidence type="ECO:0000256" key="6">
    <source>
        <dbReference type="ARBA" id="ARBA00049117"/>
    </source>
</evidence>
<organism evidence="8">
    <name type="scientific">Fundidesulfovibrio putealis</name>
    <dbReference type="NCBI Taxonomy" id="270496"/>
    <lineage>
        <taxon>Bacteria</taxon>
        <taxon>Pseudomonadati</taxon>
        <taxon>Thermodesulfobacteriota</taxon>
        <taxon>Desulfovibrionia</taxon>
        <taxon>Desulfovibrionales</taxon>
        <taxon>Desulfovibrionaceae</taxon>
        <taxon>Fundidesulfovibrio</taxon>
    </lineage>
</organism>
<dbReference type="Pfam" id="PF02492">
    <property type="entry name" value="cobW"/>
    <property type="match status" value="1"/>
</dbReference>
<dbReference type="InterPro" id="IPR051316">
    <property type="entry name" value="Zinc-reg_GTPase_activator"/>
</dbReference>
<feature type="domain" description="CobW C-terminal" evidence="7">
    <location>
        <begin position="224"/>
        <end position="318"/>
    </location>
</feature>
<dbReference type="Gene3D" id="3.30.1220.10">
    <property type="entry name" value="CobW-like, C-terminal domain"/>
    <property type="match status" value="1"/>
</dbReference>
<protein>
    <submittedName>
        <fullName evidence="8">GTP-binding protein</fullName>
    </submittedName>
</protein>